<proteinExistence type="inferred from homology"/>
<keyword evidence="5" id="KW-1185">Reference proteome</keyword>
<name>A0A1Y6BRB9_9PROT</name>
<dbReference type="Proteomes" id="UP000192917">
    <property type="component" value="Unassembled WGS sequence"/>
</dbReference>
<dbReference type="GO" id="GO:0004364">
    <property type="term" value="F:glutathione transferase activity"/>
    <property type="evidence" value="ECO:0007669"/>
    <property type="project" value="TreeGrafter"/>
</dbReference>
<dbReference type="InterPro" id="IPR051924">
    <property type="entry name" value="GST_Kappa/NadH"/>
</dbReference>
<dbReference type="AlphaFoldDB" id="A0A1Y6BRB9"/>
<dbReference type="GO" id="GO:0006749">
    <property type="term" value="P:glutathione metabolic process"/>
    <property type="evidence" value="ECO:0007669"/>
    <property type="project" value="TreeGrafter"/>
</dbReference>
<reference evidence="4 5" key="1">
    <citation type="submission" date="2017-04" db="EMBL/GenBank/DDBJ databases">
        <authorList>
            <person name="Afonso C.L."/>
            <person name="Miller P.J."/>
            <person name="Scott M.A."/>
            <person name="Spackman E."/>
            <person name="Goraichik I."/>
            <person name="Dimitrov K.M."/>
            <person name="Suarez D.L."/>
            <person name="Swayne D.E."/>
        </authorList>
    </citation>
    <scope>NUCLEOTIDE SEQUENCE [LARGE SCALE GENOMIC DNA]</scope>
    <source>
        <strain evidence="4 5">USBA 355</strain>
    </source>
</reference>
<dbReference type="InterPro" id="IPR044087">
    <property type="entry name" value="NahD-like"/>
</dbReference>
<comment type="similarity">
    <text evidence="1">Belongs to the GST superfamily. NadH family.</text>
</comment>
<evidence type="ECO:0000313" key="5">
    <source>
        <dbReference type="Proteomes" id="UP000192917"/>
    </source>
</evidence>
<dbReference type="PANTHER" id="PTHR42943">
    <property type="entry name" value="GLUTATHIONE S-TRANSFERASE KAPPA"/>
    <property type="match status" value="1"/>
</dbReference>
<evidence type="ECO:0000259" key="3">
    <source>
        <dbReference type="Pfam" id="PF01323"/>
    </source>
</evidence>
<evidence type="ECO:0000313" key="4">
    <source>
        <dbReference type="EMBL" id="SMF21556.1"/>
    </source>
</evidence>
<dbReference type="InterPro" id="IPR036249">
    <property type="entry name" value="Thioredoxin-like_sf"/>
</dbReference>
<dbReference type="GO" id="GO:0004602">
    <property type="term" value="F:glutathione peroxidase activity"/>
    <property type="evidence" value="ECO:0007669"/>
    <property type="project" value="TreeGrafter"/>
</dbReference>
<keyword evidence="1 4" id="KW-0413">Isomerase</keyword>
<protein>
    <recommendedName>
        <fullName evidence="1">2-hydroxychromene-2-carboxylate isomerase</fullName>
        <ecNumber evidence="1">5.99.1.4</ecNumber>
    </recommendedName>
</protein>
<dbReference type="InterPro" id="IPR014440">
    <property type="entry name" value="HCCAis_GSTk"/>
</dbReference>
<evidence type="ECO:0000256" key="1">
    <source>
        <dbReference type="PIRNR" id="PIRNR006386"/>
    </source>
</evidence>
<dbReference type="Pfam" id="PF01323">
    <property type="entry name" value="DSBA"/>
    <property type="match status" value="1"/>
</dbReference>
<dbReference type="Gene3D" id="3.40.30.10">
    <property type="entry name" value="Glutaredoxin"/>
    <property type="match status" value="1"/>
</dbReference>
<feature type="active site" description="Nucleophile" evidence="2">
    <location>
        <position position="13"/>
    </location>
</feature>
<dbReference type="EC" id="5.99.1.4" evidence="1"/>
<dbReference type="EMBL" id="FWZX01000007">
    <property type="protein sequence ID" value="SMF21556.1"/>
    <property type="molecule type" value="Genomic_DNA"/>
</dbReference>
<accession>A0A1Y6BRB9</accession>
<feature type="domain" description="DSBA-like thioredoxin" evidence="3">
    <location>
        <begin position="5"/>
        <end position="193"/>
    </location>
</feature>
<dbReference type="PANTHER" id="PTHR42943:SF2">
    <property type="entry name" value="GLUTATHIONE S-TRANSFERASE KAPPA 1"/>
    <property type="match status" value="1"/>
</dbReference>
<gene>
    <name evidence="4" type="ORF">SAMN05428998_107109</name>
</gene>
<organism evidence="4 5">
    <name type="scientific">Tistlia consotensis USBA 355</name>
    <dbReference type="NCBI Taxonomy" id="560819"/>
    <lineage>
        <taxon>Bacteria</taxon>
        <taxon>Pseudomonadati</taxon>
        <taxon>Pseudomonadota</taxon>
        <taxon>Alphaproteobacteria</taxon>
        <taxon>Rhodospirillales</taxon>
        <taxon>Rhodovibrionaceae</taxon>
        <taxon>Tistlia</taxon>
    </lineage>
</organism>
<dbReference type="GO" id="GO:0018845">
    <property type="term" value="F:2-hydroxychromene-2-carboxylate isomerase activity"/>
    <property type="evidence" value="ECO:0007669"/>
    <property type="project" value="UniProtKB-UniRule"/>
</dbReference>
<dbReference type="CDD" id="cd03022">
    <property type="entry name" value="DsbA_HCCA_Iso"/>
    <property type="match status" value="1"/>
</dbReference>
<comment type="catalytic activity">
    <reaction evidence="1">
        <text>2-hydroxychromene-2-carboxylate = (3E)-4-(2-hydroxyphenyl)-2-oxobut-3-enoate</text>
        <dbReference type="Rhea" id="RHEA:27401"/>
        <dbReference type="ChEBI" id="CHEBI:59350"/>
        <dbReference type="ChEBI" id="CHEBI:59353"/>
        <dbReference type="EC" id="5.99.1.4"/>
    </reaction>
</comment>
<dbReference type="GO" id="GO:1901170">
    <property type="term" value="P:naphthalene catabolic process"/>
    <property type="evidence" value="ECO:0007669"/>
    <property type="project" value="InterPro"/>
</dbReference>
<evidence type="ECO:0000256" key="2">
    <source>
        <dbReference type="PIRSR" id="PIRSR006386-1"/>
    </source>
</evidence>
<dbReference type="SUPFAM" id="SSF52833">
    <property type="entry name" value="Thioredoxin-like"/>
    <property type="match status" value="1"/>
</dbReference>
<dbReference type="InterPro" id="IPR001853">
    <property type="entry name" value="DSBA-like_thioredoxin_dom"/>
</dbReference>
<dbReference type="RefSeq" id="WP_085122812.1">
    <property type="nucleotide sequence ID" value="NZ_FWZX01000007.1"/>
</dbReference>
<dbReference type="PIRSF" id="PIRSF006386">
    <property type="entry name" value="HCCAis_GSTk"/>
    <property type="match status" value="1"/>
</dbReference>
<sequence>MAAPIDFYFDFSSPYGYLASERIDALAARHGRSVVWRPFLLGAVFKTTRTEPLLNIPLKGDYARRDIERSARALGVPYRLPESFPFLSVAACRAFYWLAGERPDLARDLAQALYRRAFAEGGDISRADSVVAVAEGLGVERPALEAALQDAEVKDRLRREVEAAVATGVFGSPFMVVDGEPFWGNDRLDAVERWLETGGW</sequence>